<dbReference type="Pfam" id="PF13472">
    <property type="entry name" value="Lipase_GDSL_2"/>
    <property type="match status" value="1"/>
</dbReference>
<dbReference type="EMBL" id="JBHHMI010000004">
    <property type="protein sequence ID" value="MFB5266423.1"/>
    <property type="molecule type" value="Genomic_DNA"/>
</dbReference>
<feature type="domain" description="SGNH hydrolase-type esterase" evidence="3">
    <location>
        <begin position="64"/>
        <end position="216"/>
    </location>
</feature>
<comment type="caution">
    <text evidence="4">The sequence shown here is derived from an EMBL/GenBank/DDBJ whole genome shotgun (WGS) entry which is preliminary data.</text>
</comment>
<dbReference type="SUPFAM" id="SSF52266">
    <property type="entry name" value="SGNH hydrolase"/>
    <property type="match status" value="1"/>
</dbReference>
<keyword evidence="2" id="KW-0732">Signal</keyword>
<dbReference type="Proteomes" id="UP001580346">
    <property type="component" value="Unassembled WGS sequence"/>
</dbReference>
<dbReference type="RefSeq" id="WP_375354137.1">
    <property type="nucleotide sequence ID" value="NZ_JBHHMI010000004.1"/>
</dbReference>
<dbReference type="PROSITE" id="PS51257">
    <property type="entry name" value="PROKAR_LIPOPROTEIN"/>
    <property type="match status" value="1"/>
</dbReference>
<dbReference type="InterPro" id="IPR051532">
    <property type="entry name" value="Ester_Hydrolysis_Enzymes"/>
</dbReference>
<evidence type="ECO:0000313" key="4">
    <source>
        <dbReference type="EMBL" id="MFB5266423.1"/>
    </source>
</evidence>
<evidence type="ECO:0000256" key="1">
    <source>
        <dbReference type="SAM" id="MobiDB-lite"/>
    </source>
</evidence>
<sequence length="228" mass="25163">MNKKIVLPLLMGSITLALAACGKQTPDVTAQQPTLQAQEQGDTGAAAPEPTAKSYQQIFQDSVFFGDSITEGLSFHDVLDEKNVLAGAGKTAQFAFDDIDELTKRNPKQIFIQLGSDDILWPTDDPTTYSMNNYAKLIDSIKVKLPQARITLLTVTPVSAEALKKEPRYKNIGDYNQAVKELADKEQVEFTDLSPLFANGADFYDADGIHFKPEFYVQLLELLKGQVK</sequence>
<protein>
    <submittedName>
        <fullName evidence="4">GDSL-type esterase/lipase family protein</fullName>
    </submittedName>
</protein>
<dbReference type="PANTHER" id="PTHR30383">
    <property type="entry name" value="THIOESTERASE 1/PROTEASE 1/LYSOPHOSPHOLIPASE L1"/>
    <property type="match status" value="1"/>
</dbReference>
<dbReference type="InterPro" id="IPR013830">
    <property type="entry name" value="SGNH_hydro"/>
</dbReference>
<feature type="compositionally biased region" description="Polar residues" evidence="1">
    <location>
        <begin position="30"/>
        <end position="41"/>
    </location>
</feature>
<gene>
    <name evidence="4" type="ORF">ACE41H_06445</name>
</gene>
<dbReference type="InterPro" id="IPR036514">
    <property type="entry name" value="SGNH_hydro_sf"/>
</dbReference>
<accession>A0ABV5AQE0</accession>
<feature type="signal peptide" evidence="2">
    <location>
        <begin position="1"/>
        <end position="19"/>
    </location>
</feature>
<evidence type="ECO:0000256" key="2">
    <source>
        <dbReference type="SAM" id="SignalP"/>
    </source>
</evidence>
<evidence type="ECO:0000313" key="5">
    <source>
        <dbReference type="Proteomes" id="UP001580346"/>
    </source>
</evidence>
<organism evidence="4 5">
    <name type="scientific">Paenibacillus enshidis</name>
    <dbReference type="NCBI Taxonomy" id="1458439"/>
    <lineage>
        <taxon>Bacteria</taxon>
        <taxon>Bacillati</taxon>
        <taxon>Bacillota</taxon>
        <taxon>Bacilli</taxon>
        <taxon>Bacillales</taxon>
        <taxon>Paenibacillaceae</taxon>
        <taxon>Paenibacillus</taxon>
    </lineage>
</organism>
<proteinExistence type="predicted"/>
<name>A0ABV5AQE0_9BACL</name>
<reference evidence="4 5" key="1">
    <citation type="submission" date="2024-09" db="EMBL/GenBank/DDBJ databases">
        <title>Paenibacillus zeirhizospherea sp. nov., isolated from surface of the maize (Zea mays) roots in a horticulture field, Hungary.</title>
        <authorList>
            <person name="Marton D."/>
            <person name="Farkas M."/>
            <person name="Bedics A."/>
            <person name="Toth E."/>
            <person name="Tancsics A."/>
            <person name="Boka K."/>
            <person name="Maroti G."/>
            <person name="Kriszt B."/>
            <person name="Cserhati M."/>
        </authorList>
    </citation>
    <scope>NUCLEOTIDE SEQUENCE [LARGE SCALE GENOMIC DNA]</scope>
    <source>
        <strain evidence="4 5">KCTC 33519</strain>
    </source>
</reference>
<dbReference type="Gene3D" id="3.40.50.1110">
    <property type="entry name" value="SGNH hydrolase"/>
    <property type="match status" value="1"/>
</dbReference>
<feature type="region of interest" description="Disordered" evidence="1">
    <location>
        <begin position="30"/>
        <end position="50"/>
    </location>
</feature>
<feature type="chain" id="PRO_5047301950" evidence="2">
    <location>
        <begin position="20"/>
        <end position="228"/>
    </location>
</feature>
<evidence type="ECO:0000259" key="3">
    <source>
        <dbReference type="Pfam" id="PF13472"/>
    </source>
</evidence>
<keyword evidence="5" id="KW-1185">Reference proteome</keyword>